<keyword evidence="2" id="KW-1185">Reference proteome</keyword>
<proteinExistence type="predicted"/>
<evidence type="ECO:0000313" key="1">
    <source>
        <dbReference type="EMBL" id="ATB49064.1"/>
    </source>
</evidence>
<gene>
    <name evidence="1" type="ORF">MYMAC_004702</name>
</gene>
<reference evidence="1 2" key="1">
    <citation type="submission" date="2017-06" db="EMBL/GenBank/DDBJ databases">
        <title>Sequencing and comparative analysis of myxobacterial genomes.</title>
        <authorList>
            <person name="Rupp O."/>
            <person name="Goesmann A."/>
            <person name="Sogaard-Andersen L."/>
        </authorList>
    </citation>
    <scope>NUCLEOTIDE SEQUENCE [LARGE SCALE GENOMIC DNA]</scope>
    <source>
        <strain evidence="1 2">DSM 14697</strain>
    </source>
</reference>
<dbReference type="Proteomes" id="UP000217343">
    <property type="component" value="Chromosome"/>
</dbReference>
<dbReference type="InterPro" id="IPR038225">
    <property type="entry name" value="TagF_sf"/>
</dbReference>
<sequence>MGFVDMAVQSPRIGLLGKTPRQAEFIRHNAATPLALQLYGWMEAGVERSRRSRAELPAEPVSFVFTAPGQKQALVGLMAPSQDSVGRAFPLAVFTEVSSAETAARLALTPEAYQPFLRAAGALAQAASDLEVPQLLEQVAALPLPGPGDYSLAKRLRDTVLADHHTVDLLGPVVEGAPDGGRYYALHTFLTACASERGKEQLPAGVTLDCALSTRVGPVAWLELSARLLKWTQQPPAFFWSEGDKPRLLISLGAPSPALFLAMAQPSRPGAQVWPLRTERPAAIDVARKGLTASARQVIDAPSTTLEQLLQTLSR</sequence>
<evidence type="ECO:0000313" key="2">
    <source>
        <dbReference type="Proteomes" id="UP000217343"/>
    </source>
</evidence>
<dbReference type="Gene3D" id="3.40.1730.10">
    <property type="entry name" value="pa0076 domain"/>
    <property type="match status" value="1"/>
</dbReference>
<accession>A0A250JYY5</accession>
<dbReference type="AlphaFoldDB" id="A0A250JYY5"/>
<dbReference type="InterPro" id="IPR017748">
    <property type="entry name" value="TagF"/>
</dbReference>
<protein>
    <recommendedName>
        <fullName evidence="3">Type VI secretion-associated protein</fullName>
    </recommendedName>
</protein>
<dbReference type="NCBIfam" id="TIGR03373">
    <property type="entry name" value="VI_minor_4"/>
    <property type="match status" value="1"/>
</dbReference>
<dbReference type="KEGG" id="mmas:MYMAC_004702"/>
<dbReference type="EMBL" id="CP022203">
    <property type="protein sequence ID" value="ATB49064.1"/>
    <property type="molecule type" value="Genomic_DNA"/>
</dbReference>
<name>A0A250JYY5_9BACT</name>
<dbReference type="Pfam" id="PF09867">
    <property type="entry name" value="TagF_N"/>
    <property type="match status" value="1"/>
</dbReference>
<organism evidence="1 2">
    <name type="scientific">Corallococcus macrosporus DSM 14697</name>
    <dbReference type="NCBI Taxonomy" id="1189310"/>
    <lineage>
        <taxon>Bacteria</taxon>
        <taxon>Pseudomonadati</taxon>
        <taxon>Myxococcota</taxon>
        <taxon>Myxococcia</taxon>
        <taxon>Myxococcales</taxon>
        <taxon>Cystobacterineae</taxon>
        <taxon>Myxococcaceae</taxon>
        <taxon>Corallococcus</taxon>
    </lineage>
</organism>
<evidence type="ECO:0008006" key="3">
    <source>
        <dbReference type="Google" id="ProtNLM"/>
    </source>
</evidence>